<dbReference type="KEGG" id="more:E1B28_012480"/>
<evidence type="ECO:0000313" key="2">
    <source>
        <dbReference type="Proteomes" id="UP001049176"/>
    </source>
</evidence>
<dbReference type="EMBL" id="CM032188">
    <property type="protein sequence ID" value="KAG7088492.1"/>
    <property type="molecule type" value="Genomic_DNA"/>
</dbReference>
<keyword evidence="2" id="KW-1185">Reference proteome</keyword>
<dbReference type="PANTHER" id="PTHR42834:SF1">
    <property type="entry name" value="ENDONUCLEASE_EXONUCLEASE_PHOSPHATASE FAMILY PROTEIN (AFU_ORTHOLOGUE AFUA_3G09210)"/>
    <property type="match status" value="1"/>
</dbReference>
<gene>
    <name evidence="1" type="ORF">E1B28_012480</name>
</gene>
<dbReference type="RefSeq" id="XP_043004963.1">
    <property type="nucleotide sequence ID" value="XM_043157596.1"/>
</dbReference>
<dbReference type="AlphaFoldDB" id="A0A9P7RS73"/>
<dbReference type="Gene3D" id="3.60.10.10">
    <property type="entry name" value="Endonuclease/exonuclease/phosphatase"/>
    <property type="match status" value="1"/>
</dbReference>
<evidence type="ECO:0000313" key="1">
    <source>
        <dbReference type="EMBL" id="KAG7088492.1"/>
    </source>
</evidence>
<proteinExistence type="predicted"/>
<accession>A0A9P7RS73</accession>
<sequence>MVSSNRMLNRYPSCNAPTNKIPDHPHFDESLCCLYNIMFLQEIQDNSGPTDDGEVSANLTLTALVEAIAKAGGVSYNFTEIPPVDGQDGGQPGGNIRTAYLYRPEKLRLVQDAPVGGPIDSVEVVDRDGKVSLRPN</sequence>
<dbReference type="PANTHER" id="PTHR42834">
    <property type="entry name" value="ENDONUCLEASE/EXONUCLEASE/PHOSPHATASE FAMILY PROTEIN (AFU_ORTHOLOGUE AFUA_3G09210)"/>
    <property type="match status" value="1"/>
</dbReference>
<dbReference type="OrthoDB" id="47488at2759"/>
<reference evidence="1" key="1">
    <citation type="journal article" date="2021" name="Genome Biol. Evol.">
        <title>The assembled and annotated genome of the fairy-ring fungus Marasmius oreades.</title>
        <authorList>
            <person name="Hiltunen M."/>
            <person name="Ament-Velasquez S.L."/>
            <person name="Johannesson H."/>
        </authorList>
    </citation>
    <scope>NUCLEOTIDE SEQUENCE</scope>
    <source>
        <strain evidence="1">03SP1</strain>
    </source>
</reference>
<name>A0A9P7RS73_9AGAR</name>
<dbReference type="GeneID" id="66081555"/>
<dbReference type="InterPro" id="IPR036691">
    <property type="entry name" value="Endo/exonu/phosph_ase_sf"/>
</dbReference>
<comment type="caution">
    <text evidence="1">The sequence shown here is derived from an EMBL/GenBank/DDBJ whole genome shotgun (WGS) entry which is preliminary data.</text>
</comment>
<dbReference type="Proteomes" id="UP001049176">
    <property type="component" value="Chromosome 8"/>
</dbReference>
<organism evidence="1 2">
    <name type="scientific">Marasmius oreades</name>
    <name type="common">fairy-ring Marasmius</name>
    <dbReference type="NCBI Taxonomy" id="181124"/>
    <lineage>
        <taxon>Eukaryota</taxon>
        <taxon>Fungi</taxon>
        <taxon>Dikarya</taxon>
        <taxon>Basidiomycota</taxon>
        <taxon>Agaricomycotina</taxon>
        <taxon>Agaricomycetes</taxon>
        <taxon>Agaricomycetidae</taxon>
        <taxon>Agaricales</taxon>
        <taxon>Marasmiineae</taxon>
        <taxon>Marasmiaceae</taxon>
        <taxon>Marasmius</taxon>
    </lineage>
</organism>
<protein>
    <submittedName>
        <fullName evidence="1">Uncharacterized protein</fullName>
    </submittedName>
</protein>